<comment type="caution">
    <text evidence="2">The sequence shown here is derived from an EMBL/GenBank/DDBJ whole genome shotgun (WGS) entry which is preliminary data.</text>
</comment>
<dbReference type="EMBL" id="JBBPBN010000030">
    <property type="protein sequence ID" value="KAK9005693.1"/>
    <property type="molecule type" value="Genomic_DNA"/>
</dbReference>
<gene>
    <name evidence="2" type="ORF">V6N11_043116</name>
</gene>
<keyword evidence="1" id="KW-0812">Transmembrane</keyword>
<keyword evidence="3" id="KW-1185">Reference proteome</keyword>
<evidence type="ECO:0000313" key="2">
    <source>
        <dbReference type="EMBL" id="KAK9005693.1"/>
    </source>
</evidence>
<dbReference type="Proteomes" id="UP001396334">
    <property type="component" value="Unassembled WGS sequence"/>
</dbReference>
<keyword evidence="1" id="KW-1133">Transmembrane helix</keyword>
<organism evidence="2 3">
    <name type="scientific">Hibiscus sabdariffa</name>
    <name type="common">roselle</name>
    <dbReference type="NCBI Taxonomy" id="183260"/>
    <lineage>
        <taxon>Eukaryota</taxon>
        <taxon>Viridiplantae</taxon>
        <taxon>Streptophyta</taxon>
        <taxon>Embryophyta</taxon>
        <taxon>Tracheophyta</taxon>
        <taxon>Spermatophyta</taxon>
        <taxon>Magnoliopsida</taxon>
        <taxon>eudicotyledons</taxon>
        <taxon>Gunneridae</taxon>
        <taxon>Pentapetalae</taxon>
        <taxon>rosids</taxon>
        <taxon>malvids</taxon>
        <taxon>Malvales</taxon>
        <taxon>Malvaceae</taxon>
        <taxon>Malvoideae</taxon>
        <taxon>Hibiscus</taxon>
    </lineage>
</organism>
<proteinExistence type="predicted"/>
<name>A0ABR2QYK7_9ROSI</name>
<keyword evidence="1" id="KW-0472">Membrane</keyword>
<protein>
    <submittedName>
        <fullName evidence="2">Uncharacterized protein</fullName>
    </submittedName>
</protein>
<evidence type="ECO:0000313" key="3">
    <source>
        <dbReference type="Proteomes" id="UP001396334"/>
    </source>
</evidence>
<reference evidence="2 3" key="1">
    <citation type="journal article" date="2024" name="G3 (Bethesda)">
        <title>Genome assembly of Hibiscus sabdariffa L. provides insights into metabolisms of medicinal natural products.</title>
        <authorList>
            <person name="Kim T."/>
        </authorList>
    </citation>
    <scope>NUCLEOTIDE SEQUENCE [LARGE SCALE GENOMIC DNA]</scope>
    <source>
        <strain evidence="2">TK-2024</strain>
        <tissue evidence="2">Old leaves</tissue>
    </source>
</reference>
<evidence type="ECO:0000256" key="1">
    <source>
        <dbReference type="SAM" id="Phobius"/>
    </source>
</evidence>
<sequence>MVPFATMILGVPALLLEGNGIMDWFHTHPSPSAALIINFSSGVLAFCLKFSIFYVIHSTTADTSNVVRNLRLLLQCWFRG</sequence>
<accession>A0ABR2QYK7</accession>
<feature type="transmembrane region" description="Helical" evidence="1">
    <location>
        <begin position="36"/>
        <end position="56"/>
    </location>
</feature>